<evidence type="ECO:0000313" key="2">
    <source>
        <dbReference type="EMBL" id="RPD66657.1"/>
    </source>
</evidence>
<dbReference type="EMBL" id="ML122250">
    <property type="protein sequence ID" value="RPD66657.1"/>
    <property type="molecule type" value="Genomic_DNA"/>
</dbReference>
<evidence type="ECO:0000313" key="3">
    <source>
        <dbReference type="Proteomes" id="UP000313359"/>
    </source>
</evidence>
<dbReference type="AlphaFoldDB" id="A0A5C2SU72"/>
<accession>A0A5C2SU72</accession>
<gene>
    <name evidence="2" type="ORF">L227DRAFT_558848</name>
</gene>
<evidence type="ECO:0000256" key="1">
    <source>
        <dbReference type="SAM" id="MobiDB-lite"/>
    </source>
</evidence>
<feature type="compositionally biased region" description="Basic and acidic residues" evidence="1">
    <location>
        <begin position="1"/>
        <end position="12"/>
    </location>
</feature>
<organism evidence="2 3">
    <name type="scientific">Lentinus tigrinus ALCF2SS1-6</name>
    <dbReference type="NCBI Taxonomy" id="1328759"/>
    <lineage>
        <taxon>Eukaryota</taxon>
        <taxon>Fungi</taxon>
        <taxon>Dikarya</taxon>
        <taxon>Basidiomycota</taxon>
        <taxon>Agaricomycotina</taxon>
        <taxon>Agaricomycetes</taxon>
        <taxon>Polyporales</taxon>
        <taxon>Polyporaceae</taxon>
        <taxon>Lentinus</taxon>
    </lineage>
</organism>
<feature type="compositionally biased region" description="Low complexity" evidence="1">
    <location>
        <begin position="31"/>
        <end position="41"/>
    </location>
</feature>
<keyword evidence="3" id="KW-1185">Reference proteome</keyword>
<feature type="compositionally biased region" description="Polar residues" evidence="1">
    <location>
        <begin position="90"/>
        <end position="100"/>
    </location>
</feature>
<reference evidence="2" key="1">
    <citation type="journal article" date="2018" name="Genome Biol. Evol.">
        <title>Genomics and development of Lentinus tigrinus, a white-rot wood-decaying mushroom with dimorphic fruiting bodies.</title>
        <authorList>
            <person name="Wu B."/>
            <person name="Xu Z."/>
            <person name="Knudson A."/>
            <person name="Carlson A."/>
            <person name="Chen N."/>
            <person name="Kovaka S."/>
            <person name="LaButti K."/>
            <person name="Lipzen A."/>
            <person name="Pennachio C."/>
            <person name="Riley R."/>
            <person name="Schakwitz W."/>
            <person name="Umezawa K."/>
            <person name="Ohm R.A."/>
            <person name="Grigoriev I.V."/>
            <person name="Nagy L.G."/>
            <person name="Gibbons J."/>
            <person name="Hibbett D."/>
        </authorList>
    </citation>
    <scope>NUCLEOTIDE SEQUENCE [LARGE SCALE GENOMIC DNA]</scope>
    <source>
        <strain evidence="2">ALCF2SS1-6</strain>
    </source>
</reference>
<protein>
    <submittedName>
        <fullName evidence="2">Uncharacterized protein</fullName>
    </submittedName>
</protein>
<proteinExistence type="predicted"/>
<feature type="region of interest" description="Disordered" evidence="1">
    <location>
        <begin position="1"/>
        <end position="100"/>
    </location>
</feature>
<dbReference type="Proteomes" id="UP000313359">
    <property type="component" value="Unassembled WGS sequence"/>
</dbReference>
<name>A0A5C2SU72_9APHY</name>
<sequence length="100" mass="10220">MDGFDYGRRKLGDSSPRSLDDITQVPTENELPALPDAAGAPLPVPGTSGPALVSERGGTPASGQTHEQSPDVEMQDNGHAEAQETGEGIHTQTGSPAGSL</sequence>